<evidence type="ECO:0000313" key="3">
    <source>
        <dbReference type="Proteomes" id="UP000800093"/>
    </source>
</evidence>
<reference evidence="3" key="1">
    <citation type="journal article" date="2020" name="Stud. Mycol.">
        <title>101 Dothideomycetes genomes: A test case for predicting lifestyles and emergence of pathogens.</title>
        <authorList>
            <person name="Haridas S."/>
            <person name="Albert R."/>
            <person name="Binder M."/>
            <person name="Bloem J."/>
            <person name="LaButti K."/>
            <person name="Salamov A."/>
            <person name="Andreopoulos B."/>
            <person name="Baker S."/>
            <person name="Barry K."/>
            <person name="Bills G."/>
            <person name="Bluhm B."/>
            <person name="Cannon C."/>
            <person name="Castanera R."/>
            <person name="Culley D."/>
            <person name="Daum C."/>
            <person name="Ezra D."/>
            <person name="Gonzalez J."/>
            <person name="Henrissat B."/>
            <person name="Kuo A."/>
            <person name="Liang C."/>
            <person name="Lipzen A."/>
            <person name="Lutzoni F."/>
            <person name="Magnuson J."/>
            <person name="Mondo S."/>
            <person name="Nolan M."/>
            <person name="Ohm R."/>
            <person name="Pangilinan J."/>
            <person name="Park H.-J."/>
            <person name="Ramirez L."/>
            <person name="Alfaro M."/>
            <person name="Sun H."/>
            <person name="Tritt A."/>
            <person name="Yoshinaga Y."/>
            <person name="Zwiers L.-H."/>
            <person name="Turgeon B."/>
            <person name="Goodwin S."/>
            <person name="Spatafora J."/>
            <person name="Crous P."/>
            <person name="Grigoriev I."/>
        </authorList>
    </citation>
    <scope>NUCLEOTIDE SEQUENCE [LARGE SCALE GENOMIC DNA]</scope>
    <source>
        <strain evidence="3">CBS 304.66</strain>
    </source>
</reference>
<feature type="region of interest" description="Disordered" evidence="1">
    <location>
        <begin position="65"/>
        <end position="84"/>
    </location>
</feature>
<comment type="caution">
    <text evidence="2">The sequence shown here is derived from an EMBL/GenBank/DDBJ whole genome shotgun (WGS) entry which is preliminary data.</text>
</comment>
<dbReference type="Proteomes" id="UP000800093">
    <property type="component" value="Unassembled WGS sequence"/>
</dbReference>
<evidence type="ECO:0000313" key="2">
    <source>
        <dbReference type="EMBL" id="KAF2270647.1"/>
    </source>
</evidence>
<dbReference type="EMBL" id="ML986579">
    <property type="protein sequence ID" value="KAF2270647.1"/>
    <property type="molecule type" value="Genomic_DNA"/>
</dbReference>
<name>A0A9P4NCD7_9PLEO</name>
<organism evidence="2 3">
    <name type="scientific">Lojkania enalia</name>
    <dbReference type="NCBI Taxonomy" id="147567"/>
    <lineage>
        <taxon>Eukaryota</taxon>
        <taxon>Fungi</taxon>
        <taxon>Dikarya</taxon>
        <taxon>Ascomycota</taxon>
        <taxon>Pezizomycotina</taxon>
        <taxon>Dothideomycetes</taxon>
        <taxon>Pleosporomycetidae</taxon>
        <taxon>Pleosporales</taxon>
        <taxon>Pleosporales incertae sedis</taxon>
        <taxon>Lojkania</taxon>
    </lineage>
</organism>
<dbReference type="AlphaFoldDB" id="A0A9P4NCD7"/>
<evidence type="ECO:0000256" key="1">
    <source>
        <dbReference type="SAM" id="MobiDB-lite"/>
    </source>
</evidence>
<proteinExistence type="predicted"/>
<accession>A0A9P4NCD7</accession>
<keyword evidence="3" id="KW-1185">Reference proteome</keyword>
<sequence>MEPTQDCQRWWWWCSEGADQRAASTGSGSDSEGAAGVAPTVAAWWTTVNTQKDGREQRAWCQAGLNVNGQGDGEDDGAGDEAQAARRRWVPYSAWRAEAGSPLGLVYQNRMGSPGQ</sequence>
<gene>
    <name evidence="2" type="ORF">CC78DRAFT_573938</name>
</gene>
<protein>
    <submittedName>
        <fullName evidence="2">Uncharacterized protein</fullName>
    </submittedName>
</protein>